<dbReference type="EMBL" id="SOIZ01000160">
    <property type="protein sequence ID" value="TET62780.1"/>
    <property type="molecule type" value="Genomic_DNA"/>
</dbReference>
<gene>
    <name evidence="1" type="ORF">E3J48_03765</name>
</gene>
<feature type="non-terminal residue" evidence="1">
    <location>
        <position position="82"/>
    </location>
</feature>
<protein>
    <submittedName>
        <fullName evidence="1">Uncharacterized protein</fullName>
    </submittedName>
</protein>
<dbReference type="Gene3D" id="3.10.20.30">
    <property type="match status" value="1"/>
</dbReference>
<dbReference type="AlphaFoldDB" id="A0A523W704"/>
<accession>A0A523W704</accession>
<proteinExistence type="predicted"/>
<evidence type="ECO:0000313" key="1">
    <source>
        <dbReference type="EMBL" id="TET62780.1"/>
    </source>
</evidence>
<evidence type="ECO:0000313" key="2">
    <source>
        <dbReference type="Proteomes" id="UP000319130"/>
    </source>
</evidence>
<name>A0A523W704_UNCAE</name>
<organism evidence="1 2">
    <name type="scientific">Aerophobetes bacterium</name>
    <dbReference type="NCBI Taxonomy" id="2030807"/>
    <lineage>
        <taxon>Bacteria</taxon>
        <taxon>Candidatus Aerophobota</taxon>
    </lineage>
</organism>
<dbReference type="Proteomes" id="UP000319130">
    <property type="component" value="Unassembled WGS sequence"/>
</dbReference>
<reference evidence="1 2" key="1">
    <citation type="submission" date="2019-03" db="EMBL/GenBank/DDBJ databases">
        <title>Metabolic potential of uncultured bacteria and archaea associated with petroleum seepage in deep-sea sediments.</title>
        <authorList>
            <person name="Dong X."/>
            <person name="Hubert C."/>
        </authorList>
    </citation>
    <scope>NUCLEOTIDE SEQUENCE [LARGE SCALE GENOMIC DNA]</scope>
    <source>
        <strain evidence="1">E29_bin52</strain>
    </source>
</reference>
<comment type="caution">
    <text evidence="1">The sequence shown here is derived from an EMBL/GenBank/DDBJ whole genome shotgun (WGS) entry which is preliminary data.</text>
</comment>
<dbReference type="InterPro" id="IPR012675">
    <property type="entry name" value="Beta-grasp_dom_sf"/>
</dbReference>
<dbReference type="InterPro" id="IPR016155">
    <property type="entry name" value="Mopterin_synth/thiamin_S_b"/>
</dbReference>
<dbReference type="SUPFAM" id="SSF54285">
    <property type="entry name" value="MoaD/ThiS"/>
    <property type="match status" value="1"/>
</dbReference>
<sequence length="82" mass="9203">MAVTVRFVSVFRDLGVSRRLFVVEAETLEKTIDELEVQIPGLREKLVDSHGRLHPAYQVIHTKGNRQGLCSKLDCPIANGDE</sequence>